<sequence length="40" mass="4321">MEILAGLIVMAVLCGLVALAFQPLEVPHRFRDANVDGEPD</sequence>
<name>A0ABW0FPD4_9CAUL</name>
<reference evidence="2" key="1">
    <citation type="journal article" date="2019" name="Int. J. Syst. Evol. Microbiol.">
        <title>The Global Catalogue of Microorganisms (GCM) 10K type strain sequencing project: providing services to taxonomists for standard genome sequencing and annotation.</title>
        <authorList>
            <consortium name="The Broad Institute Genomics Platform"/>
            <consortium name="The Broad Institute Genome Sequencing Center for Infectious Disease"/>
            <person name="Wu L."/>
            <person name="Ma J."/>
        </authorList>
    </citation>
    <scope>NUCLEOTIDE SEQUENCE [LARGE SCALE GENOMIC DNA]</scope>
    <source>
        <strain evidence="2">JCM 12125</strain>
    </source>
</reference>
<organism evidence="1 2">
    <name type="scientific">Brevundimonas staleyi</name>
    <dbReference type="NCBI Taxonomy" id="74326"/>
    <lineage>
        <taxon>Bacteria</taxon>
        <taxon>Pseudomonadati</taxon>
        <taxon>Pseudomonadota</taxon>
        <taxon>Alphaproteobacteria</taxon>
        <taxon>Caulobacterales</taxon>
        <taxon>Caulobacteraceae</taxon>
        <taxon>Brevundimonas</taxon>
    </lineage>
</organism>
<gene>
    <name evidence="1" type="ORF">ACFPIE_06490</name>
</gene>
<dbReference type="RefSeq" id="WP_374039342.1">
    <property type="nucleotide sequence ID" value="NZ_CP169082.1"/>
</dbReference>
<evidence type="ECO:0000313" key="2">
    <source>
        <dbReference type="Proteomes" id="UP001596152"/>
    </source>
</evidence>
<dbReference type="Proteomes" id="UP001596152">
    <property type="component" value="Unassembled WGS sequence"/>
</dbReference>
<accession>A0ABW0FPD4</accession>
<protein>
    <submittedName>
        <fullName evidence="1">Uncharacterized protein</fullName>
    </submittedName>
</protein>
<comment type="caution">
    <text evidence="1">The sequence shown here is derived from an EMBL/GenBank/DDBJ whole genome shotgun (WGS) entry which is preliminary data.</text>
</comment>
<proteinExistence type="predicted"/>
<evidence type="ECO:0000313" key="1">
    <source>
        <dbReference type="EMBL" id="MFC5343557.1"/>
    </source>
</evidence>
<dbReference type="EMBL" id="JBHSLF010000014">
    <property type="protein sequence ID" value="MFC5343557.1"/>
    <property type="molecule type" value="Genomic_DNA"/>
</dbReference>
<keyword evidence="2" id="KW-1185">Reference proteome</keyword>